<dbReference type="InterPro" id="IPR022927">
    <property type="entry name" value="RppH"/>
</dbReference>
<keyword evidence="4" id="KW-0805">Transcription regulation</keyword>
<evidence type="ECO:0000313" key="10">
    <source>
        <dbReference type="Proteomes" id="UP001472677"/>
    </source>
</evidence>
<keyword evidence="10" id="KW-1185">Reference proteome</keyword>
<evidence type="ECO:0000256" key="1">
    <source>
        <dbReference type="ARBA" id="ARBA00004123"/>
    </source>
</evidence>
<dbReference type="InterPro" id="IPR015797">
    <property type="entry name" value="NUDIX_hydrolase-like_dom_sf"/>
</dbReference>
<evidence type="ECO:0000256" key="6">
    <source>
        <dbReference type="ARBA" id="ARBA00023242"/>
    </source>
</evidence>
<dbReference type="PANTHER" id="PTHR13130:SF4">
    <property type="entry name" value="MEDIATOR OF RNA POLYMERASE II TRANSCRIPTION SUBUNIT 27"/>
    <property type="match status" value="1"/>
</dbReference>
<proteinExistence type="inferred from homology"/>
<evidence type="ECO:0000256" key="2">
    <source>
        <dbReference type="ARBA" id="ARBA00008048"/>
    </source>
</evidence>
<dbReference type="InterPro" id="IPR020084">
    <property type="entry name" value="NUDIX_hydrolase_CS"/>
</dbReference>
<feature type="region of interest" description="Disordered" evidence="7">
    <location>
        <begin position="211"/>
        <end position="256"/>
    </location>
</feature>
<accession>A0ABR2DIF5</accession>
<evidence type="ECO:0000256" key="4">
    <source>
        <dbReference type="ARBA" id="ARBA00023015"/>
    </source>
</evidence>
<keyword evidence="6" id="KW-0539">Nucleus</keyword>
<comment type="subcellular location">
    <subcellularLocation>
        <location evidence="1">Nucleus</location>
    </subcellularLocation>
</comment>
<comment type="similarity">
    <text evidence="2">Belongs to the Mediator complex subunit 27 family.</text>
</comment>
<evidence type="ECO:0000313" key="9">
    <source>
        <dbReference type="EMBL" id="KAK8540057.1"/>
    </source>
</evidence>
<feature type="region of interest" description="Disordered" evidence="7">
    <location>
        <begin position="442"/>
        <end position="482"/>
    </location>
</feature>
<dbReference type="Gene3D" id="3.90.79.10">
    <property type="entry name" value="Nucleoside Triphosphate Pyrophosphohydrolase"/>
    <property type="match status" value="1"/>
</dbReference>
<dbReference type="NCBIfam" id="NF001938">
    <property type="entry name" value="PRK00714.1-5"/>
    <property type="match status" value="1"/>
</dbReference>
<dbReference type="Pfam" id="PF00293">
    <property type="entry name" value="NUDIX"/>
    <property type="match status" value="1"/>
</dbReference>
<feature type="domain" description="Nudix hydrolase" evidence="8">
    <location>
        <begin position="56"/>
        <end position="203"/>
    </location>
</feature>
<evidence type="ECO:0000259" key="8">
    <source>
        <dbReference type="PROSITE" id="PS51462"/>
    </source>
</evidence>
<dbReference type="InterPro" id="IPR000086">
    <property type="entry name" value="NUDIX_hydrolase_dom"/>
</dbReference>
<dbReference type="Proteomes" id="UP001472677">
    <property type="component" value="Unassembled WGS sequence"/>
</dbReference>
<evidence type="ECO:0000256" key="7">
    <source>
        <dbReference type="SAM" id="MobiDB-lite"/>
    </source>
</evidence>
<dbReference type="Pfam" id="PF11571">
    <property type="entry name" value="Med27"/>
    <property type="match status" value="1"/>
</dbReference>
<dbReference type="PROSITE" id="PS51462">
    <property type="entry name" value="NUDIX"/>
    <property type="match status" value="1"/>
</dbReference>
<reference evidence="9 10" key="1">
    <citation type="journal article" date="2024" name="G3 (Bethesda)">
        <title>Genome assembly of Hibiscus sabdariffa L. provides insights into metabolisms of medicinal natural products.</title>
        <authorList>
            <person name="Kim T."/>
        </authorList>
    </citation>
    <scope>NUCLEOTIDE SEQUENCE [LARGE SCALE GENOMIC DNA]</scope>
    <source>
        <strain evidence="9">TK-2024</strain>
        <tissue evidence="9">Old leaves</tissue>
    </source>
</reference>
<dbReference type="InterPro" id="IPR021627">
    <property type="entry name" value="Mediator_Med27"/>
</dbReference>
<protein>
    <recommendedName>
        <fullName evidence="8">Nudix hydrolase domain-containing protein</fullName>
    </recommendedName>
</protein>
<dbReference type="SUPFAM" id="SSF55811">
    <property type="entry name" value="Nudix"/>
    <property type="match status" value="1"/>
</dbReference>
<feature type="region of interest" description="Disordered" evidence="7">
    <location>
        <begin position="616"/>
        <end position="646"/>
    </location>
</feature>
<gene>
    <name evidence="9" type="ORF">V6N12_046350</name>
</gene>
<dbReference type="PANTHER" id="PTHR13130">
    <property type="entry name" value="34 KDA TRANSCRIPTIONAL CO-ACTIVATOR-RELATED"/>
    <property type="match status" value="1"/>
</dbReference>
<name>A0ABR2DIF5_9ROSI</name>
<sequence length="867" mass="96846">MAGCQLVGNSVFNGTDTRSCHCRFVRFSGLPLYYRLLKAPFTNISASLTMEGPPDGYRKNVGICLVNPSKKIFTASRIYIPNTWQMPQGGANNGEDLRKAAMRELREETGVTSAEFLAEAPYWLTYDFPIKVKHKLNRRWGTNYKGQAQKWFLFKFTGNEEEINLLGDGSEKPEFKEWSWRLPEQVVELAVDFKKPVYEQVLKVFSPYFSSDTDEEHPTKNEPNGGETHKQTTKRSSTKNKPSGGKIHKQNKRSSTLLQGQKSIGLDFHIPVEATAGDGIKVKLSKWGNSLNSFHLSYIEAALAVYGGFEEIVVSSIRYMKHNKNKKRVGIACLLKGSKNAIKEWTCKKHMNLKESISGLEKKIWSLEMKLQFDSVLLEALSKMKSELCSSGSRLDNGGGGFAVLPGAVAMIMADEQRCWEERHLDRLPNIAVGTILEGDVRGQQQQHQHHLQSAIAAAPNPSSSSTTSTPPSSITGEAPPKQVAQAMDRLGQAARLIADIRLGADRLLEALFVAAQPHQSSKPLHLFRQEDESMRQHLKDLRTVGKQLEESGVLNESLRSRSNSWGLHMPLVCPDGAVVAYAWKRQLAGQAGASAVDRTRLALKAFTDQKRRFFPHLNDEEDGESADNVSKKHRNLPAQAEDNQDNLRDCKTLSDLLTNLEKDMPNLKVMTYERLDWLKRALSLPASANDNTIEAPKHNFHSSHILRPAPQNVVSMDKIAVIELFFPSVFRAVVSLHPAGSTDPDSVAFFSPDEGGSYMHSRGSSVYHVFRQITEHATVALQYFLGIRSKTALHSLLHWICSYQTLFTKVCNKCGRLLAMDRQSALILPPVHRPYRTFSASKVLSTQDQSSNAPEAYHIGCFSDDV</sequence>
<feature type="compositionally biased region" description="Low complexity" evidence="7">
    <location>
        <begin position="444"/>
        <end position="476"/>
    </location>
</feature>
<evidence type="ECO:0000256" key="5">
    <source>
        <dbReference type="ARBA" id="ARBA00023163"/>
    </source>
</evidence>
<comment type="caution">
    <text evidence="9">The sequence shown here is derived from an EMBL/GenBank/DDBJ whole genome shotgun (WGS) entry which is preliminary data.</text>
</comment>
<keyword evidence="3" id="KW-0378">Hydrolase</keyword>
<keyword evidence="5" id="KW-0804">Transcription</keyword>
<evidence type="ECO:0000256" key="3">
    <source>
        <dbReference type="ARBA" id="ARBA00022801"/>
    </source>
</evidence>
<dbReference type="HAMAP" id="MF_00298">
    <property type="entry name" value="Nudix_RppH"/>
    <property type="match status" value="1"/>
</dbReference>
<organism evidence="9 10">
    <name type="scientific">Hibiscus sabdariffa</name>
    <name type="common">roselle</name>
    <dbReference type="NCBI Taxonomy" id="183260"/>
    <lineage>
        <taxon>Eukaryota</taxon>
        <taxon>Viridiplantae</taxon>
        <taxon>Streptophyta</taxon>
        <taxon>Embryophyta</taxon>
        <taxon>Tracheophyta</taxon>
        <taxon>Spermatophyta</taxon>
        <taxon>Magnoliopsida</taxon>
        <taxon>eudicotyledons</taxon>
        <taxon>Gunneridae</taxon>
        <taxon>Pentapetalae</taxon>
        <taxon>rosids</taxon>
        <taxon>malvids</taxon>
        <taxon>Malvales</taxon>
        <taxon>Malvaceae</taxon>
        <taxon>Malvoideae</taxon>
        <taxon>Hibiscus</taxon>
    </lineage>
</organism>
<dbReference type="CDD" id="cd03671">
    <property type="entry name" value="NUDIX_Ap4A_hydrolase_plant_like"/>
    <property type="match status" value="1"/>
</dbReference>
<dbReference type="EMBL" id="JBBPBM010000025">
    <property type="protein sequence ID" value="KAK8540057.1"/>
    <property type="molecule type" value="Genomic_DNA"/>
</dbReference>
<dbReference type="PROSITE" id="PS00893">
    <property type="entry name" value="NUDIX_BOX"/>
    <property type="match status" value="1"/>
</dbReference>